<dbReference type="AlphaFoldDB" id="A0A259U0Z5"/>
<keyword evidence="1" id="KW-0472">Membrane</keyword>
<name>A0A259U0Z5_9BACT</name>
<keyword evidence="3" id="KW-1185">Reference proteome</keyword>
<evidence type="ECO:0000256" key="1">
    <source>
        <dbReference type="SAM" id="Phobius"/>
    </source>
</evidence>
<evidence type="ECO:0000313" key="2">
    <source>
        <dbReference type="EMBL" id="OZC03669.1"/>
    </source>
</evidence>
<keyword evidence="1" id="KW-0812">Transmembrane</keyword>
<keyword evidence="1" id="KW-1133">Transmembrane helix</keyword>
<dbReference type="Proteomes" id="UP000216446">
    <property type="component" value="Unassembled WGS sequence"/>
</dbReference>
<reference evidence="2 3" key="1">
    <citation type="submission" date="2016-11" db="EMBL/GenBank/DDBJ databases">
        <title>Study of marine rhodopsin-containing bacteria.</title>
        <authorList>
            <person name="Yoshizawa S."/>
            <person name="Kumagai Y."/>
            <person name="Kogure K."/>
        </authorList>
    </citation>
    <scope>NUCLEOTIDE SEQUENCE [LARGE SCALE GENOMIC DNA]</scope>
    <source>
        <strain evidence="2 3">SG-29</strain>
    </source>
</reference>
<proteinExistence type="predicted"/>
<dbReference type="EMBL" id="MQWB01000001">
    <property type="protein sequence ID" value="OZC03669.1"/>
    <property type="molecule type" value="Genomic_DNA"/>
</dbReference>
<feature type="transmembrane region" description="Helical" evidence="1">
    <location>
        <begin position="6"/>
        <end position="27"/>
    </location>
</feature>
<evidence type="ECO:0000313" key="3">
    <source>
        <dbReference type="Proteomes" id="UP000216446"/>
    </source>
</evidence>
<accession>A0A259U0Z5</accession>
<comment type="caution">
    <text evidence="2">The sequence shown here is derived from an EMBL/GenBank/DDBJ whole genome shotgun (WGS) entry which is preliminary data.</text>
</comment>
<evidence type="ECO:0008006" key="4">
    <source>
        <dbReference type="Google" id="ProtNLM"/>
    </source>
</evidence>
<gene>
    <name evidence="2" type="ORF">BSZ36_12170</name>
</gene>
<sequence>MGQQQLLLLVLGIVIVGLAVVVGLQAFERNQEQAAGDAMVNDALRMISDSQVWALKPKLHGGGQGAYTGLTLDAIGYSTGGNAYYEGYNARFAIAVSSPTQIAITFCNKAQSAGGTAVVTGIDEANITMDAAALEGGRMDASDCPS</sequence>
<organism evidence="2 3">
    <name type="scientific">Rubricoccus marinus</name>
    <dbReference type="NCBI Taxonomy" id="716817"/>
    <lineage>
        <taxon>Bacteria</taxon>
        <taxon>Pseudomonadati</taxon>
        <taxon>Rhodothermota</taxon>
        <taxon>Rhodothermia</taxon>
        <taxon>Rhodothermales</taxon>
        <taxon>Rubricoccaceae</taxon>
        <taxon>Rubricoccus</taxon>
    </lineage>
</organism>
<protein>
    <recommendedName>
        <fullName evidence="4">Type 4 secretion system PilS N-terminal domain-containing protein</fullName>
    </recommendedName>
</protein>
<dbReference type="RefSeq" id="WP_094549288.1">
    <property type="nucleotide sequence ID" value="NZ_MQWB01000001.1"/>
</dbReference>
<dbReference type="InParanoid" id="A0A259U0Z5"/>